<evidence type="ECO:0000313" key="1">
    <source>
        <dbReference type="EMBL" id="MDG0866285.1"/>
    </source>
</evidence>
<protein>
    <recommendedName>
        <fullName evidence="5">Histidine phosphatase family protein</fullName>
    </recommendedName>
</protein>
<reference evidence="3" key="3">
    <citation type="submission" date="2023-06" db="EMBL/GenBank/DDBJ databases">
        <title>Pangenomics reveal diversification of enzyme families and niche specialization in globally abundant SAR202 bacteria.</title>
        <authorList>
            <person name="Saw J.H.W."/>
        </authorList>
    </citation>
    <scope>NUCLEOTIDE SEQUENCE [LARGE SCALE GENOMIC DNA]</scope>
    <source>
        <strain evidence="3">JH1073</strain>
    </source>
</reference>
<dbReference type="Gene3D" id="3.40.50.1240">
    <property type="entry name" value="Phosphoglycerate mutase-like"/>
    <property type="match status" value="1"/>
</dbReference>
<dbReference type="EMBL" id="CP046147">
    <property type="protein sequence ID" value="WFG38996.1"/>
    <property type="molecule type" value="Genomic_DNA"/>
</dbReference>
<dbReference type="RefSeq" id="WP_342822274.1">
    <property type="nucleotide sequence ID" value="NZ_CP046146.1"/>
</dbReference>
<dbReference type="InterPro" id="IPR029033">
    <property type="entry name" value="His_PPase_superfam"/>
</dbReference>
<dbReference type="InterPro" id="IPR013078">
    <property type="entry name" value="His_Pase_superF_clade-1"/>
</dbReference>
<dbReference type="SMART" id="SM00855">
    <property type="entry name" value="PGAM"/>
    <property type="match status" value="1"/>
</dbReference>
<proteinExistence type="predicted"/>
<dbReference type="Pfam" id="PF00300">
    <property type="entry name" value="His_Phos_1"/>
    <property type="match status" value="1"/>
</dbReference>
<gene>
    <name evidence="1" type="ORF">GKO46_04260</name>
    <name evidence="2" type="ORF">GKO48_05000</name>
</gene>
<evidence type="ECO:0008006" key="5">
    <source>
        <dbReference type="Google" id="ProtNLM"/>
    </source>
</evidence>
<evidence type="ECO:0000313" key="3">
    <source>
        <dbReference type="Proteomes" id="UP001219901"/>
    </source>
</evidence>
<reference evidence="3 4" key="1">
    <citation type="submission" date="2019-11" db="EMBL/GenBank/DDBJ databases">
        <authorList>
            <person name="Cho J.-C."/>
        </authorList>
    </citation>
    <scope>NUCLEOTIDE SEQUENCE [LARGE SCALE GENOMIC DNA]</scope>
    <source>
        <strain evidence="2 3">JH1073</strain>
        <strain evidence="1 4">JH702</strain>
    </source>
</reference>
<reference evidence="2" key="2">
    <citation type="journal article" date="2023" name="Nat. Commun.">
        <title>Cultivation of marine bacteria of the SAR202 clade.</title>
        <authorList>
            <person name="Lim Y."/>
            <person name="Seo J.H."/>
            <person name="Giovannoni S.J."/>
            <person name="Kang I."/>
            <person name="Cho J.C."/>
        </authorList>
    </citation>
    <scope>NUCLEOTIDE SEQUENCE</scope>
    <source>
        <strain evidence="2">JH1073</strain>
    </source>
</reference>
<sequence>MIIHLVRHGLPKTGSDGLYLPDAGLTELGHCQAASAARKVIELNPDASFTSNVPRAVESAAHFEQATNQSVRQIPNLAEMKTGNIWNAPTSIKKRISKGDYHVDFKSMGGETIPEFSSRAIAGFSELLDIATSSGLSKIAAFLHEGVIGTIIDQLEGRDTFDPKRRSTMPYGALITVDTESSAPSFPGYWETEHLD</sequence>
<dbReference type="SUPFAM" id="SSF53254">
    <property type="entry name" value="Phosphoglycerate mutase-like"/>
    <property type="match status" value="1"/>
</dbReference>
<evidence type="ECO:0000313" key="4">
    <source>
        <dbReference type="Proteomes" id="UP001321249"/>
    </source>
</evidence>
<dbReference type="Proteomes" id="UP001321249">
    <property type="component" value="Unassembled WGS sequence"/>
</dbReference>
<dbReference type="EMBL" id="WMBE01000001">
    <property type="protein sequence ID" value="MDG0866285.1"/>
    <property type="molecule type" value="Genomic_DNA"/>
</dbReference>
<keyword evidence="3" id="KW-1185">Reference proteome</keyword>
<dbReference type="CDD" id="cd07040">
    <property type="entry name" value="HP"/>
    <property type="match status" value="1"/>
</dbReference>
<name>A0AAJ5ZFD2_9CHLR</name>
<dbReference type="AlphaFoldDB" id="A0AAJ5ZFD2"/>
<evidence type="ECO:0000313" key="2">
    <source>
        <dbReference type="EMBL" id="WFG38996.1"/>
    </source>
</evidence>
<dbReference type="Proteomes" id="UP001219901">
    <property type="component" value="Chromosome"/>
</dbReference>
<accession>A0AAJ5ZFD2</accession>
<organism evidence="2 3">
    <name type="scientific">Candidatus Lucifugimonas marina</name>
    <dbReference type="NCBI Taxonomy" id="3038979"/>
    <lineage>
        <taxon>Bacteria</taxon>
        <taxon>Bacillati</taxon>
        <taxon>Chloroflexota</taxon>
        <taxon>Dehalococcoidia</taxon>
        <taxon>SAR202 cluster</taxon>
        <taxon>Candidatus Lucifugimonadales</taxon>
        <taxon>Candidatus Lucifugimonadaceae</taxon>
        <taxon>Candidatus Lucifugimonas</taxon>
    </lineage>
</organism>